<evidence type="ECO:0000256" key="2">
    <source>
        <dbReference type="ARBA" id="ARBA00008138"/>
    </source>
</evidence>
<dbReference type="RefSeq" id="WP_183373279.1">
    <property type="nucleotide sequence ID" value="NZ_BAABHL010000146.1"/>
</dbReference>
<name>A0A840FD06_9ACTN</name>
<evidence type="ECO:0000256" key="5">
    <source>
        <dbReference type="ARBA" id="ARBA00022691"/>
    </source>
</evidence>
<dbReference type="EMBL" id="JACIFP010000002">
    <property type="protein sequence ID" value="MBB4138000.1"/>
    <property type="molecule type" value="Genomic_DNA"/>
</dbReference>
<dbReference type="Gene3D" id="3.40.50.150">
    <property type="entry name" value="Vaccinia Virus protein VP39"/>
    <property type="match status" value="1"/>
</dbReference>
<dbReference type="GO" id="GO:0032259">
    <property type="term" value="P:methylation"/>
    <property type="evidence" value="ECO:0007669"/>
    <property type="project" value="UniProtKB-KW"/>
</dbReference>
<dbReference type="AlphaFoldDB" id="A0A840FD06"/>
<dbReference type="GO" id="GO:0008168">
    <property type="term" value="F:methyltransferase activity"/>
    <property type="evidence" value="ECO:0007669"/>
    <property type="project" value="UniProtKB-UniRule"/>
</dbReference>
<accession>A0A840FD06</accession>
<dbReference type="PANTHER" id="PTHR43619">
    <property type="entry name" value="S-ADENOSYL-L-METHIONINE-DEPENDENT METHYLTRANSFERASE YKTD-RELATED"/>
    <property type="match status" value="1"/>
</dbReference>
<dbReference type="EC" id="2.1.1.-" evidence="6"/>
<protein>
    <recommendedName>
        <fullName evidence="6">S-adenosyl-L-methionine-dependent methyltransferase</fullName>
        <ecNumber evidence="6">2.1.1.-</ecNumber>
    </recommendedName>
</protein>
<comment type="caution">
    <text evidence="7">The sequence shown here is derived from an EMBL/GenBank/DDBJ whole genome shotgun (WGS) entry which is preliminary data.</text>
</comment>
<dbReference type="SUPFAM" id="SSF53335">
    <property type="entry name" value="S-adenosyl-L-methionine-dependent methyltransferases"/>
    <property type="match status" value="1"/>
</dbReference>
<dbReference type="PANTHER" id="PTHR43619:SF2">
    <property type="entry name" value="S-ADENOSYL-L-METHIONINE-DEPENDENT METHYLTRANSFERASES SUPERFAMILY PROTEIN"/>
    <property type="match status" value="1"/>
</dbReference>
<keyword evidence="8" id="KW-1185">Reference proteome</keyword>
<comment type="similarity">
    <text evidence="2 6">Belongs to the UPF0677 family.</text>
</comment>
<keyword evidence="3 6" id="KW-0489">Methyltransferase</keyword>
<dbReference type="InterPro" id="IPR011610">
    <property type="entry name" value="SAM_mthyl_Trfase_ML2640-like"/>
</dbReference>
<gene>
    <name evidence="7" type="ORF">BKA16_004625</name>
</gene>
<evidence type="ECO:0000256" key="4">
    <source>
        <dbReference type="ARBA" id="ARBA00022679"/>
    </source>
</evidence>
<evidence type="ECO:0000256" key="6">
    <source>
        <dbReference type="RuleBase" id="RU362030"/>
    </source>
</evidence>
<sequence length="279" mass="30047">MRMEPDSTAVRTAMWRALHVLIDKPPHVLDDTLSLQIAGVDDDDWQTRPDMDPERTGPNRSSIVARARVTEDTVTSSGVQQYVVLGAGLDTFAQRDKRTVRVFEVDAPATQAWKRERLDDLGLLVPERLRLVPVDFEAGESWLDKVVAAGLDPAIPTVVSMLGVTMYLTREAISATLRAAASLAAGSVMVFSYSRPIEMAPPEIRPILEGAAKGAAASGHPWLSLLTPDEAASLARDAGFGDVHTETSADLHNRYFADRHDGLSPIGGEDLVIATVGGG</sequence>
<proteinExistence type="inferred from homology"/>
<evidence type="ECO:0000256" key="3">
    <source>
        <dbReference type="ARBA" id="ARBA00022603"/>
    </source>
</evidence>
<dbReference type="NCBIfam" id="TIGR00027">
    <property type="entry name" value="mthyl_TIGR00027"/>
    <property type="match status" value="1"/>
</dbReference>
<keyword evidence="5 6" id="KW-0949">S-adenosyl-L-methionine</keyword>
<keyword evidence="4 7" id="KW-0808">Transferase</keyword>
<dbReference type="Pfam" id="PF04072">
    <property type="entry name" value="LCM"/>
    <property type="match status" value="1"/>
</dbReference>
<dbReference type="InterPro" id="IPR029063">
    <property type="entry name" value="SAM-dependent_MTases_sf"/>
</dbReference>
<evidence type="ECO:0000256" key="1">
    <source>
        <dbReference type="ARBA" id="ARBA00003907"/>
    </source>
</evidence>
<organism evidence="7 8">
    <name type="scientific">Gordonia humi</name>
    <dbReference type="NCBI Taxonomy" id="686429"/>
    <lineage>
        <taxon>Bacteria</taxon>
        <taxon>Bacillati</taxon>
        <taxon>Actinomycetota</taxon>
        <taxon>Actinomycetes</taxon>
        <taxon>Mycobacteriales</taxon>
        <taxon>Gordoniaceae</taxon>
        <taxon>Gordonia</taxon>
    </lineage>
</organism>
<comment type="function">
    <text evidence="1 6">Exhibits S-adenosyl-L-methionine-dependent methyltransferase activity.</text>
</comment>
<dbReference type="Proteomes" id="UP000551501">
    <property type="component" value="Unassembled WGS sequence"/>
</dbReference>
<dbReference type="InterPro" id="IPR007213">
    <property type="entry name" value="Ppm1/Ppm2/Tcmp"/>
</dbReference>
<evidence type="ECO:0000313" key="7">
    <source>
        <dbReference type="EMBL" id="MBB4138000.1"/>
    </source>
</evidence>
<reference evidence="7 8" key="1">
    <citation type="submission" date="2020-08" db="EMBL/GenBank/DDBJ databases">
        <title>Sequencing the genomes of 1000 actinobacteria strains.</title>
        <authorList>
            <person name="Klenk H.-P."/>
        </authorList>
    </citation>
    <scope>NUCLEOTIDE SEQUENCE [LARGE SCALE GENOMIC DNA]</scope>
    <source>
        <strain evidence="7 8">DSM 45298</strain>
    </source>
</reference>
<evidence type="ECO:0000313" key="8">
    <source>
        <dbReference type="Proteomes" id="UP000551501"/>
    </source>
</evidence>